<dbReference type="InterPro" id="IPR046407">
    <property type="entry name" value="CAR"/>
</dbReference>
<dbReference type="Gene3D" id="1.10.1200.10">
    <property type="entry name" value="ACP-like"/>
    <property type="match status" value="1"/>
</dbReference>
<dbReference type="InterPro" id="IPR000873">
    <property type="entry name" value="AMP-dep_synth/lig_dom"/>
</dbReference>
<keyword evidence="1 5" id="KW-0596">Phosphopantetheine</keyword>
<comment type="catalytic activity">
    <reaction evidence="5">
        <text>a carboxylate + ATP + NADPH + H(+) = an aldehyde + AMP + diphosphate + NADP(+)</text>
        <dbReference type="Rhea" id="RHEA:50916"/>
        <dbReference type="ChEBI" id="CHEBI:15378"/>
        <dbReference type="ChEBI" id="CHEBI:17478"/>
        <dbReference type="ChEBI" id="CHEBI:29067"/>
        <dbReference type="ChEBI" id="CHEBI:30616"/>
        <dbReference type="ChEBI" id="CHEBI:33019"/>
        <dbReference type="ChEBI" id="CHEBI:57783"/>
        <dbReference type="ChEBI" id="CHEBI:58349"/>
        <dbReference type="ChEBI" id="CHEBI:456215"/>
    </reaction>
</comment>
<feature type="binding site" evidence="5">
    <location>
        <begin position="879"/>
        <end position="881"/>
    </location>
    <ligand>
        <name>NADP(+)</name>
        <dbReference type="ChEBI" id="CHEBI:58349"/>
    </ligand>
</feature>
<keyword evidence="7" id="KW-0436">Ligase</keyword>
<evidence type="ECO:0000259" key="6">
    <source>
        <dbReference type="PROSITE" id="PS50075"/>
    </source>
</evidence>
<feature type="binding site" evidence="5">
    <location>
        <position position="494"/>
    </location>
    <ligand>
        <name>AMP</name>
        <dbReference type="ChEBI" id="CHEBI:456215"/>
    </ligand>
</feature>
<dbReference type="EC" id="1.2.1.-" evidence="5"/>
<dbReference type="RefSeq" id="WP_132369849.1">
    <property type="nucleotide sequence ID" value="NZ_SMFR01000002.1"/>
</dbReference>
<dbReference type="Gene3D" id="3.40.50.720">
    <property type="entry name" value="NAD(P)-binding Rossmann-like Domain"/>
    <property type="match status" value="1"/>
</dbReference>
<dbReference type="EMBL" id="SMFR01000002">
    <property type="protein sequence ID" value="TCJ96988.1"/>
    <property type="molecule type" value="Genomic_DNA"/>
</dbReference>
<dbReference type="CDD" id="cd05235">
    <property type="entry name" value="SDR_e1"/>
    <property type="match status" value="1"/>
</dbReference>
<dbReference type="GO" id="GO:0016620">
    <property type="term" value="F:oxidoreductase activity, acting on the aldehyde or oxo group of donors, NAD or NADP as acceptor"/>
    <property type="evidence" value="ECO:0007669"/>
    <property type="project" value="UniProtKB-UniRule"/>
</dbReference>
<feature type="domain" description="Carrier" evidence="6">
    <location>
        <begin position="652"/>
        <end position="731"/>
    </location>
</feature>
<feature type="binding site" evidence="5">
    <location>
        <position position="302"/>
    </location>
    <ligand>
        <name>AMP</name>
        <dbReference type="ChEBI" id="CHEBI:456215"/>
    </ligand>
</feature>
<evidence type="ECO:0000256" key="4">
    <source>
        <dbReference type="ARBA" id="ARBA00022840"/>
    </source>
</evidence>
<dbReference type="PROSITE" id="PS00455">
    <property type="entry name" value="AMP_BINDING"/>
    <property type="match status" value="1"/>
</dbReference>
<feature type="binding site" evidence="5">
    <location>
        <begin position="416"/>
        <end position="417"/>
    </location>
    <ligand>
        <name>AMP</name>
        <dbReference type="ChEBI" id="CHEBI:456215"/>
    </ligand>
</feature>
<dbReference type="Pfam" id="PF00501">
    <property type="entry name" value="AMP-binding"/>
    <property type="match status" value="1"/>
</dbReference>
<evidence type="ECO:0000313" key="8">
    <source>
        <dbReference type="Proteomes" id="UP000294856"/>
    </source>
</evidence>
<feature type="binding site" evidence="5">
    <location>
        <position position="981"/>
    </location>
    <ligand>
        <name>NADP(+)</name>
        <dbReference type="ChEBI" id="CHEBI:58349"/>
    </ligand>
</feature>
<feature type="binding site" evidence="5">
    <location>
        <begin position="789"/>
        <end position="792"/>
    </location>
    <ligand>
        <name>NADP(+)</name>
        <dbReference type="ChEBI" id="CHEBI:58349"/>
    </ligand>
</feature>
<dbReference type="Proteomes" id="UP000294856">
    <property type="component" value="Unassembled WGS sequence"/>
</dbReference>
<comment type="domain">
    <text evidence="5">The N-terminal domain likely catalyzes substrate activation by formation of an initial acyl-AMP intermediate, the central region contains the phosphopantetheine attachment site, and the C-terminal domain catalyzes the reduction by NADPH of the intermediate thioester formed from the attack of the phosphopantetheine thiol at the carbonyl carbon of acyl-AMP.</text>
</comment>
<dbReference type="InterPro" id="IPR020806">
    <property type="entry name" value="PKS_PP-bd"/>
</dbReference>
<feature type="binding site" evidence="5">
    <location>
        <begin position="506"/>
        <end position="509"/>
    </location>
    <ligand>
        <name>AMP</name>
        <dbReference type="ChEBI" id="CHEBI:456215"/>
    </ligand>
</feature>
<evidence type="ECO:0000256" key="1">
    <source>
        <dbReference type="ARBA" id="ARBA00022450"/>
    </source>
</evidence>
<dbReference type="HAMAP" id="MF_02247">
    <property type="entry name" value="Carbox_acid_reduct"/>
    <property type="match status" value="1"/>
</dbReference>
<dbReference type="InterPro" id="IPR036291">
    <property type="entry name" value="NAD(P)-bd_dom_sf"/>
</dbReference>
<proteinExistence type="inferred from homology"/>
<name>A0A4R1FWD7_9NOCA</name>
<keyword evidence="4 5" id="KW-0067">ATP-binding</keyword>
<dbReference type="GO" id="GO:0004467">
    <property type="term" value="F:long-chain fatty acid-CoA ligase activity"/>
    <property type="evidence" value="ECO:0007669"/>
    <property type="project" value="TreeGrafter"/>
</dbReference>
<feature type="binding site" evidence="5">
    <location>
        <position position="958"/>
    </location>
    <ligand>
        <name>NADP(+)</name>
        <dbReference type="ChEBI" id="CHEBI:58349"/>
    </ligand>
</feature>
<dbReference type="InterPro" id="IPR036736">
    <property type="entry name" value="ACP-like_sf"/>
</dbReference>
<feature type="binding site" evidence="5">
    <location>
        <position position="617"/>
    </location>
    <ligand>
        <name>AMP</name>
        <dbReference type="ChEBI" id="CHEBI:456215"/>
    </ligand>
</feature>
<dbReference type="PANTHER" id="PTHR43272">
    <property type="entry name" value="LONG-CHAIN-FATTY-ACID--COA LIGASE"/>
    <property type="match status" value="1"/>
</dbReference>
<dbReference type="SMART" id="SM00823">
    <property type="entry name" value="PKS_PP"/>
    <property type="match status" value="1"/>
</dbReference>
<comment type="caution">
    <text evidence="7">The sequence shown here is derived from an EMBL/GenBank/DDBJ whole genome shotgun (WGS) entry which is preliminary data.</text>
</comment>
<dbReference type="PANTHER" id="PTHR43272:SF33">
    <property type="entry name" value="AMP-BINDING DOMAIN-CONTAINING PROTEIN-RELATED"/>
    <property type="match status" value="1"/>
</dbReference>
<dbReference type="InterPro" id="IPR010080">
    <property type="entry name" value="Thioester_reductase-like_dom"/>
</dbReference>
<evidence type="ECO:0000256" key="5">
    <source>
        <dbReference type="HAMAP-Rule" id="MF_02247"/>
    </source>
</evidence>
<dbReference type="InterPro" id="IPR009081">
    <property type="entry name" value="PP-bd_ACP"/>
</dbReference>
<evidence type="ECO:0000313" key="7">
    <source>
        <dbReference type="EMBL" id="TCJ96988.1"/>
    </source>
</evidence>
<dbReference type="STRING" id="1210063.GCA_001612665_00681"/>
<dbReference type="GO" id="GO:0050661">
    <property type="term" value="F:NADP binding"/>
    <property type="evidence" value="ECO:0007669"/>
    <property type="project" value="UniProtKB-UniRule"/>
</dbReference>
<dbReference type="SUPFAM" id="SSF47336">
    <property type="entry name" value="ACP-like"/>
    <property type="match status" value="1"/>
</dbReference>
<feature type="modified residue" description="O-(pantetheine 4'-phosphoryl)serine" evidence="5">
    <location>
        <position position="690"/>
    </location>
</feature>
<protein>
    <recommendedName>
        <fullName evidence="5">Carboxylic acid reductase</fullName>
        <shortName evidence="5">CAR</shortName>
        <ecNumber evidence="5">1.2.1.-</ecNumber>
    </recommendedName>
    <alternativeName>
        <fullName evidence="5">ATP/NADPH-dependent carboxylic acid reductase</fullName>
    </alternativeName>
</protein>
<evidence type="ECO:0000256" key="2">
    <source>
        <dbReference type="ARBA" id="ARBA00022553"/>
    </source>
</evidence>
<keyword evidence="3 5" id="KW-0547">Nucleotide-binding</keyword>
<dbReference type="AlphaFoldDB" id="A0A4R1FWD7"/>
<keyword evidence="2 5" id="KW-0597">Phosphoprotein</keyword>
<dbReference type="Gene3D" id="3.40.50.12780">
    <property type="entry name" value="N-terminal domain of ligase-like"/>
    <property type="match status" value="1"/>
</dbReference>
<evidence type="ECO:0000256" key="3">
    <source>
        <dbReference type="ARBA" id="ARBA00022741"/>
    </source>
</evidence>
<dbReference type="SUPFAM" id="SSF51735">
    <property type="entry name" value="NAD(P)-binding Rossmann-fold domains"/>
    <property type="match status" value="1"/>
</dbReference>
<reference evidence="7 8" key="1">
    <citation type="submission" date="2019-03" db="EMBL/GenBank/DDBJ databases">
        <title>Genomic Encyclopedia of Type Strains, Phase IV (KMG-IV): sequencing the most valuable type-strain genomes for metagenomic binning, comparative biology and taxonomic classification.</title>
        <authorList>
            <person name="Goeker M."/>
        </authorList>
    </citation>
    <scope>NUCLEOTIDE SEQUENCE [LARGE SCALE GENOMIC DNA]</scope>
    <source>
        <strain evidence="7 8">DSM 44684</strain>
    </source>
</reference>
<dbReference type="NCBIfam" id="NF041592">
    <property type="entry name" value="carboxyl_red"/>
    <property type="match status" value="1"/>
</dbReference>
<dbReference type="OrthoDB" id="2472181at2"/>
<feature type="binding site" evidence="5">
    <location>
        <position position="421"/>
    </location>
    <ligand>
        <name>AMP</name>
        <dbReference type="ChEBI" id="CHEBI:456215"/>
    </ligand>
</feature>
<dbReference type="InterPro" id="IPR013120">
    <property type="entry name" value="FAR_NAD-bd"/>
</dbReference>
<dbReference type="InterPro" id="IPR042099">
    <property type="entry name" value="ANL_N_sf"/>
</dbReference>
<feature type="binding site" evidence="5">
    <location>
        <position position="395"/>
    </location>
    <ligand>
        <name>AMP</name>
        <dbReference type="ChEBI" id="CHEBI:456215"/>
    </ligand>
</feature>
<dbReference type="SUPFAM" id="SSF56801">
    <property type="entry name" value="Acetyl-CoA synthetase-like"/>
    <property type="match status" value="1"/>
</dbReference>
<comment type="similarity">
    <text evidence="5">Belongs to the ATP-dependent AMP-binding enzyme family. Carboxylic acid reductase subfamily.</text>
</comment>
<accession>A0A4R1FWD7</accession>
<dbReference type="InterPro" id="IPR020845">
    <property type="entry name" value="AMP-binding_CS"/>
</dbReference>
<dbReference type="PROSITE" id="PS50075">
    <property type="entry name" value="CARRIER"/>
    <property type="match status" value="1"/>
</dbReference>
<organism evidence="7 8">
    <name type="scientific">Nocardia alba</name>
    <dbReference type="NCBI Taxonomy" id="225051"/>
    <lineage>
        <taxon>Bacteria</taxon>
        <taxon>Bacillati</taxon>
        <taxon>Actinomycetota</taxon>
        <taxon>Actinomycetes</taxon>
        <taxon>Mycobacteriales</taxon>
        <taxon>Nocardiaceae</taxon>
        <taxon>Nocardia</taxon>
    </lineage>
</organism>
<feature type="binding site" evidence="5">
    <location>
        <position position="954"/>
    </location>
    <ligand>
        <name>NADP(+)</name>
        <dbReference type="ChEBI" id="CHEBI:58349"/>
    </ligand>
</feature>
<dbReference type="Pfam" id="PF00550">
    <property type="entry name" value="PP-binding"/>
    <property type="match status" value="1"/>
</dbReference>
<comment type="cofactor">
    <cofactor evidence="5">
        <name>pantetheine 4'-phosphate</name>
        <dbReference type="ChEBI" id="CHEBI:47942"/>
    </cofactor>
    <text evidence="5">Binds 1 phosphopantetheine covalently.</text>
</comment>
<keyword evidence="5" id="KW-0560">Oxidoreductase</keyword>
<comment type="caution">
    <text evidence="5">Lacks conserved residue(s) required for the propagation of feature annotation.</text>
</comment>
<dbReference type="Pfam" id="PF07993">
    <property type="entry name" value="NAD_binding_4"/>
    <property type="match status" value="1"/>
</dbReference>
<gene>
    <name evidence="5" type="primary">car</name>
    <name evidence="7" type="ORF">DFR71_3022</name>
</gene>
<keyword evidence="8" id="KW-1185">Reference proteome</keyword>
<feature type="binding site" evidence="5">
    <location>
        <position position="823"/>
    </location>
    <ligand>
        <name>NADP(+)</name>
        <dbReference type="ChEBI" id="CHEBI:58349"/>
    </ligand>
</feature>
<feature type="binding site" evidence="5">
    <location>
        <position position="919"/>
    </location>
    <ligand>
        <name>NADP(+)</name>
        <dbReference type="ChEBI" id="CHEBI:58349"/>
    </ligand>
</feature>
<dbReference type="GO" id="GO:0005524">
    <property type="term" value="F:ATP binding"/>
    <property type="evidence" value="ECO:0007669"/>
    <property type="project" value="UniProtKB-UniRule"/>
</dbReference>
<feature type="binding site" evidence="5">
    <location>
        <position position="813"/>
    </location>
    <ligand>
        <name>NADP(+)</name>
        <dbReference type="ChEBI" id="CHEBI:58349"/>
    </ligand>
</feature>
<dbReference type="CDD" id="cd17632">
    <property type="entry name" value="AFD_CAR-like"/>
    <property type="match status" value="1"/>
</dbReference>
<feature type="binding site" evidence="5">
    <location>
        <position position="515"/>
    </location>
    <ligand>
        <name>AMP</name>
        <dbReference type="ChEBI" id="CHEBI:456215"/>
    </ligand>
</feature>
<dbReference type="GO" id="GO:0031177">
    <property type="term" value="F:phosphopantetheine binding"/>
    <property type="evidence" value="ECO:0007669"/>
    <property type="project" value="UniProtKB-UniRule"/>
</dbReference>
<comment type="function">
    <text evidence="5">Catalyzes the ATP- and NADPH-dependent reduction of carboxylic acids to the corresponding aldehydes.</text>
</comment>
<sequence length="1163" mass="125766">MVTVSRSETSALDARRAHRIAELRATDRQFRDTVPDAAVTAAIRRPGLSLGRIVATIMEGYADRPALGERARETSTDPATGRTTLRLLPAFETISYGELWSRAGAVATEWHHHPSSPVRPGEFVSVVGFTSTDYVTVELACLRLGAVSVPLHASASVDQLIPILAETGPRVLATSLERLTTAVACALASPSVRRLVVFDYQPAVDEHREQVEAARRRLADSPIALDALGDVLACGAGLPPRLPFDADPASDRLAMLIYTSGSTGTPKGAMYTDRMVIPAWRGFWPGTDELPIIGVHCLPMSHVSGRAAFSGTLAVGGIGYFTANSDLSTLFEDIALVRPTALRLVPRVCDMLFQRYHRELDQDASGDRVAAQARVREALRERFLGGRVVWAGTGSAPMSAEMAAFVESCVDLPLQDGFGSTEAGRIMVNGKVCRPPVRDYKLVDVPELGYARTDSPYPRGELLVKTDAIIPGYYQRPEATAEIFDHDGYYRTGDIMAEIGPDELVYLDRRTNVLKLSSGEFVSIARLEALFVTSPLVGQIFVYGNSERAYPLAVVVPTSAALDRVGDTVADLKPLIGESLRTIAKNANLPRHEIPRDYLIETEPFSTANGLLSDVRKLLRPKLKDRYGERLERMYAASADREAGELSALRRAGRNQPVAAAVLRAAQALLGGETGGLGADARFTDLGGDSLSALSLAGLLGEIFDVEVPVSVIINPANDFRQLARHIETALLGGPRQPTFASVHGAGSTRVRADDLTLEEFIDAATLDAAGALPTPSGATNTVLITGANGYLGRFLCLEWLTRTSGTVICLVRGATDAIARERLAAAFDRGDPDLVRHFDESAAGRLEVLAGDISAPGLGLDESTWHRLTDTVDLIVHPAALVNHVLPYPELFGPNVFGTAELIRMALTSRIKRISYVSTMGVVATATSSADEDADIRLTSPVRDLDGSYANGYSTSKWASEVLLRAAHEQFGLPVSVFRSDMILAHSSYSGQLNVPDVFTRLLLSLIVTGIAPRSFAAARDRARAHHGGLPVECTATAIAALSAPDTTGYRTFNVLDPRGVPLDVVVDWLIDAGHPITRIDDYDEWFTRFETAIRALPESRRRHSLHPLLQAFGNTRDTLDRAEFPTLRFETAMRAAGIGIPPLSGSLIRKYSTDLRRLRLI</sequence>
<dbReference type="NCBIfam" id="TIGR01746">
    <property type="entry name" value="Thioester-redct"/>
    <property type="match status" value="1"/>
</dbReference>
<keyword evidence="5" id="KW-0521">NADP</keyword>
<dbReference type="GO" id="GO:0016020">
    <property type="term" value="C:membrane"/>
    <property type="evidence" value="ECO:0007669"/>
    <property type="project" value="TreeGrafter"/>
</dbReference>